<dbReference type="NCBIfam" id="TIGR01620">
    <property type="entry name" value="hyp_HI0043"/>
    <property type="match status" value="1"/>
</dbReference>
<dbReference type="PANTHER" id="PTHR39342">
    <property type="entry name" value="UPF0283 MEMBRANE PROTEIN YCJF"/>
    <property type="match status" value="1"/>
</dbReference>
<organism evidence="10 11">
    <name type="scientific">Aquamicrobium lusatiense</name>
    <dbReference type="NCBI Taxonomy" id="89772"/>
    <lineage>
        <taxon>Bacteria</taxon>
        <taxon>Pseudomonadati</taxon>
        <taxon>Pseudomonadota</taxon>
        <taxon>Alphaproteobacteria</taxon>
        <taxon>Hyphomicrobiales</taxon>
        <taxon>Phyllobacteriaceae</taxon>
        <taxon>Aquamicrobium</taxon>
    </lineage>
</organism>
<dbReference type="GO" id="GO:0005886">
    <property type="term" value="C:plasma membrane"/>
    <property type="evidence" value="ECO:0007669"/>
    <property type="project" value="UniProtKB-SubCell"/>
</dbReference>
<evidence type="ECO:0000256" key="5">
    <source>
        <dbReference type="ARBA" id="ARBA00022692"/>
    </source>
</evidence>
<protein>
    <recommendedName>
        <fullName evidence="8">UPF0283 membrane protein HNR59_002474</fullName>
    </recommendedName>
</protein>
<proteinExistence type="inferred from homology"/>
<dbReference type="PANTHER" id="PTHR39342:SF1">
    <property type="entry name" value="UPF0283 MEMBRANE PROTEIN YCJF"/>
    <property type="match status" value="1"/>
</dbReference>
<dbReference type="InterPro" id="IPR006507">
    <property type="entry name" value="UPF0283"/>
</dbReference>
<evidence type="ECO:0000256" key="8">
    <source>
        <dbReference type="HAMAP-Rule" id="MF_01085"/>
    </source>
</evidence>
<evidence type="ECO:0000256" key="7">
    <source>
        <dbReference type="ARBA" id="ARBA00023136"/>
    </source>
</evidence>
<evidence type="ECO:0000256" key="6">
    <source>
        <dbReference type="ARBA" id="ARBA00022989"/>
    </source>
</evidence>
<dbReference type="Pfam" id="PF05128">
    <property type="entry name" value="DUF697"/>
    <property type="match status" value="1"/>
</dbReference>
<keyword evidence="5 8" id="KW-0812">Transmembrane</keyword>
<evidence type="ECO:0000256" key="2">
    <source>
        <dbReference type="ARBA" id="ARBA00008255"/>
    </source>
</evidence>
<comment type="similarity">
    <text evidence="2 8">Belongs to the UPF0283 family.</text>
</comment>
<dbReference type="InterPro" id="IPR021147">
    <property type="entry name" value="DUF697"/>
</dbReference>
<evidence type="ECO:0000256" key="9">
    <source>
        <dbReference type="SAM" id="MobiDB-lite"/>
    </source>
</evidence>
<keyword evidence="4" id="KW-0997">Cell inner membrane</keyword>
<feature type="transmembrane region" description="Helical" evidence="8">
    <location>
        <begin position="74"/>
        <end position="95"/>
    </location>
</feature>
<reference evidence="10 11" key="1">
    <citation type="submission" date="2020-08" db="EMBL/GenBank/DDBJ databases">
        <title>Genomic Encyclopedia of Type Strains, Phase IV (KMG-IV): sequencing the most valuable type-strain genomes for metagenomic binning, comparative biology and taxonomic classification.</title>
        <authorList>
            <person name="Goeker M."/>
        </authorList>
    </citation>
    <scope>NUCLEOTIDE SEQUENCE [LARGE SCALE GENOMIC DNA]</scope>
    <source>
        <strain evidence="10 11">DSM 11099</strain>
    </source>
</reference>
<gene>
    <name evidence="10" type="ORF">HNR59_002474</name>
</gene>
<keyword evidence="11" id="KW-1185">Reference proteome</keyword>
<comment type="caution">
    <text evidence="10">The sequence shown here is derived from an EMBL/GenBank/DDBJ whole genome shotgun (WGS) entry which is preliminary data.</text>
</comment>
<dbReference type="AlphaFoldDB" id="A0A7W9VUU4"/>
<evidence type="ECO:0000256" key="3">
    <source>
        <dbReference type="ARBA" id="ARBA00022475"/>
    </source>
</evidence>
<dbReference type="HAMAP" id="MF_01085">
    <property type="entry name" value="UPF0283"/>
    <property type="match status" value="1"/>
</dbReference>
<dbReference type="Proteomes" id="UP000533306">
    <property type="component" value="Unassembled WGS sequence"/>
</dbReference>
<dbReference type="EMBL" id="JACHEU010000001">
    <property type="protein sequence ID" value="MBB6013129.1"/>
    <property type="molecule type" value="Genomic_DNA"/>
</dbReference>
<keyword evidence="6 8" id="KW-1133">Transmembrane helix</keyword>
<keyword evidence="7 8" id="KW-0472">Membrane</keyword>
<evidence type="ECO:0000256" key="1">
    <source>
        <dbReference type="ARBA" id="ARBA00004429"/>
    </source>
</evidence>
<feature type="transmembrane region" description="Helical" evidence="8">
    <location>
        <begin position="107"/>
        <end position="129"/>
    </location>
</feature>
<feature type="region of interest" description="Disordered" evidence="9">
    <location>
        <begin position="1"/>
        <end position="38"/>
    </location>
</feature>
<name>A0A7W9VUU4_9HYPH</name>
<keyword evidence="3 8" id="KW-1003">Cell membrane</keyword>
<comment type="subcellular location">
    <subcellularLocation>
        <location evidence="1">Cell inner membrane</location>
        <topology evidence="1">Multi-pass membrane protein</topology>
    </subcellularLocation>
    <subcellularLocation>
        <location evidence="8">Cell membrane</location>
        <topology evidence="8">Multi-pass membrane protein</topology>
    </subcellularLocation>
</comment>
<evidence type="ECO:0000313" key="10">
    <source>
        <dbReference type="EMBL" id="MBB6013129.1"/>
    </source>
</evidence>
<dbReference type="RefSeq" id="WP_183830611.1">
    <property type="nucleotide sequence ID" value="NZ_JACHEU010000001.1"/>
</dbReference>
<evidence type="ECO:0000256" key="4">
    <source>
        <dbReference type="ARBA" id="ARBA00022519"/>
    </source>
</evidence>
<accession>A0A7W9VUU4</accession>
<sequence>MSNEPRKPSAFPVAPEPSSKAAEETQHPAQPPRRPRAAPVEVAVAVPDGHDIFETPDEAAMVPPPATAPRRRSVAARILAGAAGLLVSLAIGLWIDGLIRSLFERAPWLGWLAALAAAIGAVALIIVLAREFMAIARLAEVEKIQKRAQDAIDRNDPKAARAVVAELSSFVAARPETAAGRRALDELDGEIIDSADLIRIAETEILAPLDARAKIMILDAAKRVSLVTAVSPRAVVDIAYVAFEAARLIRRLSELYGGRPGTLGFFRLARGVLAHLAITGSIALGDGFVQQILGHGVAARLSAKLGEGVVNGMLTARIGLAAMDTTRPLPFHALRRPGMGDFLSALTSFAGKGNGTEKSPSA</sequence>
<evidence type="ECO:0000313" key="11">
    <source>
        <dbReference type="Proteomes" id="UP000533306"/>
    </source>
</evidence>